<dbReference type="AlphaFoldDB" id="A0A4D6I9J8"/>
<dbReference type="InterPro" id="IPR025110">
    <property type="entry name" value="AMP-bd_C"/>
</dbReference>
<dbReference type="InterPro" id="IPR000873">
    <property type="entry name" value="AMP-dep_synth/lig_dom"/>
</dbReference>
<reference evidence="3" key="1">
    <citation type="journal article" date="2019" name="BMC Genomics">
        <title>Genomics-driven discovery of a biosynthetic gene cluster required for the synthesis of BII-Rafflesfungin from the fungus Phoma sp. F3723.</title>
        <authorList>
            <person name="Sinha S."/>
            <person name="Ng C.E."/>
            <person name="Leong C.Y."/>
            <person name="Ng V."/>
            <person name="Goh F."/>
            <person name="Low K.N."/>
            <person name="Chen S."/>
            <person name="Lezhava A."/>
            <person name="Alfatah M."/>
            <person name="Arumugam P."/>
            <person name="Kanagasundaram Y."/>
            <person name="Ng S.B."/>
            <person name="Eisenhaber B."/>
            <person name="Eisenhaber F."/>
        </authorList>
    </citation>
    <scope>NUCLEOTIDE SEQUENCE</scope>
    <source>
        <strain evidence="3">F3723</strain>
    </source>
</reference>
<evidence type="ECO:0000259" key="2">
    <source>
        <dbReference type="Pfam" id="PF13193"/>
    </source>
</evidence>
<dbReference type="InterPro" id="IPR042099">
    <property type="entry name" value="ANL_N_sf"/>
</dbReference>
<proteinExistence type="predicted"/>
<evidence type="ECO:0000313" key="3">
    <source>
        <dbReference type="EMBL" id="QCC62990.1"/>
    </source>
</evidence>
<protein>
    <submittedName>
        <fullName evidence="3">AMP dependent ligase</fullName>
    </submittedName>
</protein>
<name>A0A4D6I9J8_PHOSX</name>
<dbReference type="InterPro" id="IPR045851">
    <property type="entry name" value="AMP-bd_C_sf"/>
</dbReference>
<dbReference type="PANTHER" id="PTHR24096">
    <property type="entry name" value="LONG-CHAIN-FATTY-ACID--COA LIGASE"/>
    <property type="match status" value="1"/>
</dbReference>
<keyword evidence="3" id="KW-0436">Ligase</keyword>
<dbReference type="Gene3D" id="3.30.300.30">
    <property type="match status" value="1"/>
</dbReference>
<sequence length="573" mass="62823">MIFTAPDFLPTLPTPLPLQETIGDFCLTENLAKTTRSHSADKRPPFVEAAIDRAWDADKIGARVARVAATLFDLWKLVPGQEWNKVVAILASNSVDTLILSWAIHRIAGGCLMLQPTSSADEIAEHLDRIPPHAIFVSQDLFPLGEEALRRWSKSSTLPIYKLSVPAAIEPDQSLAKIPTLDDLLEATKDLLPMPKAPLATDEATRRVAYYCTTSGTSGFQRIVAITHENMIASILQATSFYKATRERCSEVTLGFLPFNHIYGLLITHSLMYYGDSVIVHRGFDLMQILTSIVKYRINTLYLVPPIINALSRNASILDRFDLSSVESIVSGGGPLNKEAFLRMQAARPTWRILSGWGQTESSGIGSLSHPSDIFPGSSGVLLPGVRIRLRDDSGREVDSLEEMGEIEIASPSVLRGYIHNANDAILPPAGDGEFWWPTGDVGLFRMAPSGETHLFVVDRIRDMIKVKGNQVAPGQIEAHLSKHAAVAETAVVGVPDEAAGERALAFIVREPSFASSTSDSDLKKSIREFNDLSLPEVCRLHDRIIFVDQIPKSPSGKVLKRELRKQLAAVAP</sequence>
<evidence type="ECO:0000259" key="1">
    <source>
        <dbReference type="Pfam" id="PF00501"/>
    </source>
</evidence>
<dbReference type="Pfam" id="PF00501">
    <property type="entry name" value="AMP-binding"/>
    <property type="match status" value="1"/>
</dbReference>
<feature type="domain" description="AMP-binding enzyme C-terminal" evidence="2">
    <location>
        <begin position="476"/>
        <end position="558"/>
    </location>
</feature>
<accession>A0A4D6I9J8</accession>
<dbReference type="Gene3D" id="3.40.50.12780">
    <property type="entry name" value="N-terminal domain of ligase-like"/>
    <property type="match status" value="1"/>
</dbReference>
<feature type="domain" description="AMP-dependent synthetase/ligase" evidence="1">
    <location>
        <begin position="61"/>
        <end position="418"/>
    </location>
</feature>
<organism evidence="3">
    <name type="scientific">Phoma sp</name>
    <dbReference type="NCBI Taxonomy" id="1707701"/>
    <lineage>
        <taxon>Eukaryota</taxon>
        <taxon>Fungi</taxon>
        <taxon>Dikarya</taxon>
        <taxon>Ascomycota</taxon>
        <taxon>Pezizomycotina</taxon>
        <taxon>Dothideomycetes</taxon>
        <taxon>Pleosporomycetidae</taxon>
        <taxon>Pleosporales</taxon>
        <taxon>Pleosporineae</taxon>
        <taxon>Didymellaceae</taxon>
        <taxon>Phoma</taxon>
    </lineage>
</organism>
<dbReference type="EMBL" id="MK043052">
    <property type="protein sequence ID" value="QCC62990.1"/>
    <property type="molecule type" value="Genomic_DNA"/>
</dbReference>
<dbReference type="Pfam" id="PF13193">
    <property type="entry name" value="AMP-binding_C"/>
    <property type="match status" value="1"/>
</dbReference>
<dbReference type="SUPFAM" id="SSF56801">
    <property type="entry name" value="Acetyl-CoA synthetase-like"/>
    <property type="match status" value="1"/>
</dbReference>
<dbReference type="GO" id="GO:0016405">
    <property type="term" value="F:CoA-ligase activity"/>
    <property type="evidence" value="ECO:0007669"/>
    <property type="project" value="TreeGrafter"/>
</dbReference>
<dbReference type="PANTHER" id="PTHR24096:SF422">
    <property type="entry name" value="BCDNA.GH02901"/>
    <property type="match status" value="1"/>
</dbReference>